<reference evidence="2" key="1">
    <citation type="submission" date="2024-07" db="EMBL/GenBank/DDBJ databases">
        <title>Two chromosome-level genome assemblies of Korean endemic species Abeliophyllum distichum and Forsythia ovata (Oleaceae).</title>
        <authorList>
            <person name="Jang H."/>
        </authorList>
    </citation>
    <scope>NUCLEOTIDE SEQUENCE [LARGE SCALE GENOMIC DNA]</scope>
</reference>
<evidence type="ECO:0000313" key="2">
    <source>
        <dbReference type="Proteomes" id="UP001604277"/>
    </source>
</evidence>
<dbReference type="EMBL" id="JBFOLJ010000011">
    <property type="protein sequence ID" value="KAL2495041.1"/>
    <property type="molecule type" value="Genomic_DNA"/>
</dbReference>
<dbReference type="AlphaFoldDB" id="A0ABD1S2V6"/>
<evidence type="ECO:0000313" key="1">
    <source>
        <dbReference type="EMBL" id="KAL2495041.1"/>
    </source>
</evidence>
<accession>A0ABD1S2V6</accession>
<name>A0ABD1S2V6_9LAMI</name>
<dbReference type="Proteomes" id="UP001604277">
    <property type="component" value="Unassembled WGS sequence"/>
</dbReference>
<sequence>MATGAFCGVAPFFFRRKIPGFEGKTVPHTNKSKNASKNIKDMKSSPVRKSCQVAGNFLMNTEFKNKISTFRDLLDLPPCVGSASVNEVFLHPSSLMFFLGLQIQMNASLFNFSSCSTAADMDPEGSLQSVS</sequence>
<gene>
    <name evidence="1" type="ORF">Fot_38798</name>
</gene>
<keyword evidence="2" id="KW-1185">Reference proteome</keyword>
<protein>
    <submittedName>
        <fullName evidence="1">Uncharacterized protein</fullName>
    </submittedName>
</protein>
<comment type="caution">
    <text evidence="1">The sequence shown here is derived from an EMBL/GenBank/DDBJ whole genome shotgun (WGS) entry which is preliminary data.</text>
</comment>
<organism evidence="1 2">
    <name type="scientific">Forsythia ovata</name>
    <dbReference type="NCBI Taxonomy" id="205694"/>
    <lineage>
        <taxon>Eukaryota</taxon>
        <taxon>Viridiplantae</taxon>
        <taxon>Streptophyta</taxon>
        <taxon>Embryophyta</taxon>
        <taxon>Tracheophyta</taxon>
        <taxon>Spermatophyta</taxon>
        <taxon>Magnoliopsida</taxon>
        <taxon>eudicotyledons</taxon>
        <taxon>Gunneridae</taxon>
        <taxon>Pentapetalae</taxon>
        <taxon>asterids</taxon>
        <taxon>lamiids</taxon>
        <taxon>Lamiales</taxon>
        <taxon>Oleaceae</taxon>
        <taxon>Forsythieae</taxon>
        <taxon>Forsythia</taxon>
    </lineage>
</organism>
<proteinExistence type="predicted"/>